<name>A0A0B7C2V4_9EUPU</name>
<feature type="region of interest" description="Disordered" evidence="1">
    <location>
        <begin position="1"/>
        <end position="39"/>
    </location>
</feature>
<proteinExistence type="predicted"/>
<dbReference type="EMBL" id="HACG01052933">
    <property type="protein sequence ID" value="CEK99804.1"/>
    <property type="molecule type" value="Transcribed_RNA"/>
</dbReference>
<feature type="non-terminal residue" evidence="2">
    <location>
        <position position="1"/>
    </location>
</feature>
<reference evidence="2" key="1">
    <citation type="submission" date="2014-12" db="EMBL/GenBank/DDBJ databases">
        <title>Insight into the proteome of Arion vulgaris.</title>
        <authorList>
            <person name="Aradska J."/>
            <person name="Bulat T."/>
            <person name="Smidak R."/>
            <person name="Sarate P."/>
            <person name="Gangsoo J."/>
            <person name="Sialana F."/>
            <person name="Bilban M."/>
            <person name="Lubec G."/>
        </authorList>
    </citation>
    <scope>NUCLEOTIDE SEQUENCE</scope>
    <source>
        <tissue evidence="2">Skin</tissue>
    </source>
</reference>
<organism evidence="2">
    <name type="scientific">Arion vulgaris</name>
    <dbReference type="NCBI Taxonomy" id="1028688"/>
    <lineage>
        <taxon>Eukaryota</taxon>
        <taxon>Metazoa</taxon>
        <taxon>Spiralia</taxon>
        <taxon>Lophotrochozoa</taxon>
        <taxon>Mollusca</taxon>
        <taxon>Gastropoda</taxon>
        <taxon>Heterobranchia</taxon>
        <taxon>Euthyneura</taxon>
        <taxon>Panpulmonata</taxon>
        <taxon>Eupulmonata</taxon>
        <taxon>Stylommatophora</taxon>
        <taxon>Helicina</taxon>
        <taxon>Arionoidea</taxon>
        <taxon>Arionidae</taxon>
        <taxon>Arion</taxon>
    </lineage>
</organism>
<protein>
    <submittedName>
        <fullName evidence="2">Uncharacterized protein</fullName>
    </submittedName>
</protein>
<evidence type="ECO:0000313" key="2">
    <source>
        <dbReference type="EMBL" id="CEK99804.1"/>
    </source>
</evidence>
<dbReference type="AlphaFoldDB" id="A0A0B7C2V4"/>
<accession>A0A0B7C2V4</accession>
<sequence length="66" mass="7301">GTLTQASSPKNQHFLDQNLMKDSSSSDPETLPGNQINRDTNVNFDLTLNKEISILTDLITLDLVNN</sequence>
<evidence type="ECO:0000256" key="1">
    <source>
        <dbReference type="SAM" id="MobiDB-lite"/>
    </source>
</evidence>
<gene>
    <name evidence="2" type="primary">ORF222172</name>
</gene>
<feature type="non-terminal residue" evidence="2">
    <location>
        <position position="66"/>
    </location>
</feature>